<dbReference type="RefSeq" id="WP_267152809.1">
    <property type="nucleotide sequence ID" value="NZ_JAPMLT010000011.1"/>
</dbReference>
<organism evidence="1 2">
    <name type="scientific">Tumebacillus lacus</name>
    <dbReference type="NCBI Taxonomy" id="2995335"/>
    <lineage>
        <taxon>Bacteria</taxon>
        <taxon>Bacillati</taxon>
        <taxon>Bacillota</taxon>
        <taxon>Bacilli</taxon>
        <taxon>Bacillales</taxon>
        <taxon>Alicyclobacillaceae</taxon>
        <taxon>Tumebacillus</taxon>
    </lineage>
</organism>
<protein>
    <submittedName>
        <fullName evidence="1">Uncharacterized protein</fullName>
    </submittedName>
</protein>
<name>A0ABT3X3U5_9BACL</name>
<dbReference type="Proteomes" id="UP001208017">
    <property type="component" value="Unassembled WGS sequence"/>
</dbReference>
<evidence type="ECO:0000313" key="1">
    <source>
        <dbReference type="EMBL" id="MCX7571562.1"/>
    </source>
</evidence>
<dbReference type="EMBL" id="JAPMLT010000011">
    <property type="protein sequence ID" value="MCX7571562.1"/>
    <property type="molecule type" value="Genomic_DNA"/>
</dbReference>
<accession>A0ABT3X3U5</accession>
<keyword evidence="2" id="KW-1185">Reference proteome</keyword>
<evidence type="ECO:0000313" key="2">
    <source>
        <dbReference type="Proteomes" id="UP001208017"/>
    </source>
</evidence>
<sequence>MNRNALSEQIKRLEHLFVPATRAAFNGTRLSFFTPFNDQQAHFILP</sequence>
<gene>
    <name evidence="1" type="ORF">OS242_16560</name>
</gene>
<reference evidence="1 2" key="1">
    <citation type="submission" date="2022-11" db="EMBL/GenBank/DDBJ databases">
        <title>Study of microbial diversity in lake waters.</title>
        <authorList>
            <person name="Zhang J."/>
        </authorList>
    </citation>
    <scope>NUCLEOTIDE SEQUENCE [LARGE SCALE GENOMIC DNA]</scope>
    <source>
        <strain evidence="1 2">DT12</strain>
    </source>
</reference>
<comment type="caution">
    <text evidence="1">The sequence shown here is derived from an EMBL/GenBank/DDBJ whole genome shotgun (WGS) entry which is preliminary data.</text>
</comment>
<proteinExistence type="predicted"/>